<dbReference type="PANTHER" id="PTHR10867">
    <property type="entry name" value="NNMT/PNMT/TEMT FAMILY MEMBER"/>
    <property type="match status" value="1"/>
</dbReference>
<gene>
    <name evidence="6" type="ORF">O3P69_017722</name>
</gene>
<evidence type="ECO:0000256" key="3">
    <source>
        <dbReference type="ARBA" id="ARBA00022679"/>
    </source>
</evidence>
<dbReference type="PANTHER" id="PTHR10867:SF17">
    <property type="entry name" value="NICOTINAMIDE N-METHYLTRANSFERASE"/>
    <property type="match status" value="1"/>
</dbReference>
<keyword evidence="2" id="KW-0489">Methyltransferase</keyword>
<organism evidence="6 7">
    <name type="scientific">Scylla paramamosain</name>
    <name type="common">Mud crab</name>
    <dbReference type="NCBI Taxonomy" id="85552"/>
    <lineage>
        <taxon>Eukaryota</taxon>
        <taxon>Metazoa</taxon>
        <taxon>Ecdysozoa</taxon>
        <taxon>Arthropoda</taxon>
        <taxon>Crustacea</taxon>
        <taxon>Multicrustacea</taxon>
        <taxon>Malacostraca</taxon>
        <taxon>Eumalacostraca</taxon>
        <taxon>Eucarida</taxon>
        <taxon>Decapoda</taxon>
        <taxon>Pleocyemata</taxon>
        <taxon>Brachyura</taxon>
        <taxon>Eubrachyura</taxon>
        <taxon>Portunoidea</taxon>
        <taxon>Portunidae</taxon>
        <taxon>Portuninae</taxon>
        <taxon>Scylla</taxon>
    </lineage>
</organism>
<keyword evidence="4" id="KW-0949">S-adenosyl-L-methionine</keyword>
<dbReference type="InterPro" id="IPR000940">
    <property type="entry name" value="NNMT_TEMT_trans"/>
</dbReference>
<dbReference type="Pfam" id="PF01234">
    <property type="entry name" value="NNMT_PNMT_TEMT"/>
    <property type="match status" value="1"/>
</dbReference>
<dbReference type="Proteomes" id="UP001487740">
    <property type="component" value="Unassembled WGS sequence"/>
</dbReference>
<evidence type="ECO:0000256" key="2">
    <source>
        <dbReference type="ARBA" id="ARBA00022603"/>
    </source>
</evidence>
<dbReference type="InterPro" id="IPR029063">
    <property type="entry name" value="SAM-dependent_MTases_sf"/>
</dbReference>
<sequence>MSGEGSAMQDEAARGQYLRHFDPQAYHDTYYASVDQDLAFFLQCYHHAFHAEPRLARRSPARRRLLEVGCGPVPVYTACASAFASSVTMSEFLPQNRCEMQAWMEGKEEALDWSVFFNYLASLSPHRSVKDIESQLRSRFAEVIPCDLTMDDPLISPAHRASYDVVMTTLCLEFVASSKDDYYLMVGRLVSLLRPGGVLIMAGALKNSKYLLGGLTYPSVPLGEEDLRAALRPHCQEDVTIRTLHRRGLLQDKPADHEGVFFLLTQRRQEGESEGGNEYRDVNDEMKCGGREMKIEEKNEDGGNRRRKE</sequence>
<keyword evidence="7" id="KW-1185">Reference proteome</keyword>
<proteinExistence type="inferred from homology"/>
<dbReference type="EMBL" id="JARAKH010000023">
    <property type="protein sequence ID" value="KAK8392334.1"/>
    <property type="molecule type" value="Genomic_DNA"/>
</dbReference>
<dbReference type="GO" id="GO:0005829">
    <property type="term" value="C:cytosol"/>
    <property type="evidence" value="ECO:0007669"/>
    <property type="project" value="TreeGrafter"/>
</dbReference>
<dbReference type="AlphaFoldDB" id="A0AAW0TYH2"/>
<dbReference type="SUPFAM" id="SSF53335">
    <property type="entry name" value="S-adenosyl-L-methionine-dependent methyltransferases"/>
    <property type="match status" value="1"/>
</dbReference>
<dbReference type="GO" id="GO:0008170">
    <property type="term" value="F:N-methyltransferase activity"/>
    <property type="evidence" value="ECO:0007669"/>
    <property type="project" value="TreeGrafter"/>
</dbReference>
<comment type="caution">
    <text evidence="6">The sequence shown here is derived from an EMBL/GenBank/DDBJ whole genome shotgun (WGS) entry which is preliminary data.</text>
</comment>
<evidence type="ECO:0000313" key="6">
    <source>
        <dbReference type="EMBL" id="KAK8392334.1"/>
    </source>
</evidence>
<reference evidence="6 7" key="1">
    <citation type="submission" date="2023-03" db="EMBL/GenBank/DDBJ databases">
        <title>High-quality genome of Scylla paramamosain provides insights in environmental adaptation.</title>
        <authorList>
            <person name="Zhang L."/>
        </authorList>
    </citation>
    <scope>NUCLEOTIDE SEQUENCE [LARGE SCALE GENOMIC DNA]</scope>
    <source>
        <strain evidence="6">LZ_2023a</strain>
        <tissue evidence="6">Muscle</tissue>
    </source>
</reference>
<evidence type="ECO:0000256" key="1">
    <source>
        <dbReference type="ARBA" id="ARBA00007996"/>
    </source>
</evidence>
<evidence type="ECO:0000256" key="4">
    <source>
        <dbReference type="ARBA" id="ARBA00022691"/>
    </source>
</evidence>
<dbReference type="Gene3D" id="3.40.50.150">
    <property type="entry name" value="Vaccinia Virus protein VP39"/>
    <property type="match status" value="1"/>
</dbReference>
<dbReference type="GO" id="GO:0032259">
    <property type="term" value="P:methylation"/>
    <property type="evidence" value="ECO:0007669"/>
    <property type="project" value="UniProtKB-KW"/>
</dbReference>
<keyword evidence="3" id="KW-0808">Transferase</keyword>
<accession>A0AAW0TYH2</accession>
<dbReference type="PROSITE" id="PS51681">
    <property type="entry name" value="SAM_MT_NNMT_PNMT_TEMT"/>
    <property type="match status" value="1"/>
</dbReference>
<name>A0AAW0TYH2_SCYPA</name>
<comment type="similarity">
    <text evidence="1">Belongs to the class I-like SAM-binding methyltransferase superfamily. NNMT/PNMT/TEMT family.</text>
</comment>
<feature type="region of interest" description="Disordered" evidence="5">
    <location>
        <begin position="268"/>
        <end position="309"/>
    </location>
</feature>
<protein>
    <submittedName>
        <fullName evidence="6">Uncharacterized protein</fullName>
    </submittedName>
</protein>
<evidence type="ECO:0000256" key="5">
    <source>
        <dbReference type="SAM" id="MobiDB-lite"/>
    </source>
</evidence>
<evidence type="ECO:0000313" key="7">
    <source>
        <dbReference type="Proteomes" id="UP001487740"/>
    </source>
</evidence>